<accession>C6A4E4</accession>
<dbReference type="PANTHER" id="PTHR43736:SF1">
    <property type="entry name" value="DIHYDRONEOPTERIN TRIPHOSPHATE DIPHOSPHATASE"/>
    <property type="match status" value="1"/>
</dbReference>
<sequence length="183" mass="20729">MKKVNPMDRYILLVKTPQGYKIDSLRNEIEKVVKENYPLVKVEMHRCIGLTVDLVILYKGGIVLIKRFNEPYKDYWALPGGFVEYGEKVENAAIREAKEETGLDVELIKLIGVYSDPKRDPRGHTVTTAFLAKGKGVLRGGDDAGEARVFSFEEIKEIKLAFDHGKIIKDALRSLGEKNDRGY</sequence>
<dbReference type="CDD" id="cd18873">
    <property type="entry name" value="NUDIX_NadM_like"/>
    <property type="match status" value="1"/>
</dbReference>
<evidence type="ECO:0000313" key="3">
    <source>
        <dbReference type="EMBL" id="ACS90489.1"/>
    </source>
</evidence>
<reference evidence="3 4" key="1">
    <citation type="journal article" date="2009" name="Appl. Environ. Microbiol.">
        <title>Metabolic versatility and indigenous origin of the archaeon Thermococcus sibiricus, isolated from a siberian oil reservoir, as revealed by genome analysis.</title>
        <authorList>
            <person name="Mardanov A.V."/>
            <person name="Ravin N.V."/>
            <person name="Svetlitchnyi V.A."/>
            <person name="Beletsky A.V."/>
            <person name="Miroshnichenko M.L."/>
            <person name="Bonch-Osmolovskaya E.A."/>
            <person name="Skryabin K.G."/>
        </authorList>
    </citation>
    <scope>NUCLEOTIDE SEQUENCE [LARGE SCALE GENOMIC DNA]</scope>
    <source>
        <strain evidence="4">DSM 12597 / MM 739</strain>
    </source>
</reference>
<feature type="domain" description="Nudix hydrolase" evidence="2">
    <location>
        <begin position="47"/>
        <end position="176"/>
    </location>
</feature>
<dbReference type="KEGG" id="tsi:TSIB_1438"/>
<dbReference type="InterPro" id="IPR020476">
    <property type="entry name" value="Nudix_hydrolase"/>
</dbReference>
<dbReference type="Gene3D" id="3.90.79.10">
    <property type="entry name" value="Nucleoside Triphosphate Pyrophosphohydrolase"/>
    <property type="match status" value="1"/>
</dbReference>
<dbReference type="InterPro" id="IPR000086">
    <property type="entry name" value="NUDIX_hydrolase_dom"/>
</dbReference>
<dbReference type="AlphaFoldDB" id="C6A4E4"/>
<evidence type="ECO:0000256" key="1">
    <source>
        <dbReference type="ARBA" id="ARBA00022801"/>
    </source>
</evidence>
<dbReference type="eggNOG" id="arCOG01075">
    <property type="taxonomic scope" value="Archaea"/>
</dbReference>
<dbReference type="SUPFAM" id="SSF55811">
    <property type="entry name" value="Nudix"/>
    <property type="match status" value="1"/>
</dbReference>
<proteinExistence type="predicted"/>
<organism evidence="3 4">
    <name type="scientific">Thermococcus sibiricus (strain DSM 12597 / MM 739)</name>
    <dbReference type="NCBI Taxonomy" id="604354"/>
    <lineage>
        <taxon>Archaea</taxon>
        <taxon>Methanobacteriati</taxon>
        <taxon>Methanobacteriota</taxon>
        <taxon>Thermococci</taxon>
        <taxon>Thermococcales</taxon>
        <taxon>Thermococcaceae</taxon>
        <taxon>Thermococcus</taxon>
    </lineage>
</organism>
<keyword evidence="4" id="KW-1185">Reference proteome</keyword>
<keyword evidence="1" id="KW-0378">Hydrolase</keyword>
<protein>
    <submittedName>
        <fullName evidence="3">ADP-ribose pyrophosphatase</fullName>
    </submittedName>
</protein>
<dbReference type="PRINTS" id="PR00502">
    <property type="entry name" value="NUDIXFAMILY"/>
</dbReference>
<dbReference type="GO" id="GO:0016787">
    <property type="term" value="F:hydrolase activity"/>
    <property type="evidence" value="ECO:0007669"/>
    <property type="project" value="UniProtKB-KW"/>
</dbReference>
<gene>
    <name evidence="3" type="ordered locus">TSIB_1438</name>
</gene>
<evidence type="ECO:0000259" key="2">
    <source>
        <dbReference type="PROSITE" id="PS51462"/>
    </source>
</evidence>
<dbReference type="InterPro" id="IPR020084">
    <property type="entry name" value="NUDIX_hydrolase_CS"/>
</dbReference>
<dbReference type="InterPro" id="IPR015797">
    <property type="entry name" value="NUDIX_hydrolase-like_dom_sf"/>
</dbReference>
<dbReference type="PANTHER" id="PTHR43736">
    <property type="entry name" value="ADP-RIBOSE PYROPHOSPHATASE"/>
    <property type="match status" value="1"/>
</dbReference>
<dbReference type="HOGENOM" id="CLU_037162_20_3_2"/>
<dbReference type="EMBL" id="CP001463">
    <property type="protein sequence ID" value="ACS90489.1"/>
    <property type="molecule type" value="Genomic_DNA"/>
</dbReference>
<dbReference type="Proteomes" id="UP000009079">
    <property type="component" value="Chromosome"/>
</dbReference>
<name>C6A4E4_THESM</name>
<dbReference type="STRING" id="604354.TSIB_1438"/>
<evidence type="ECO:0000313" key="4">
    <source>
        <dbReference type="Proteomes" id="UP000009079"/>
    </source>
</evidence>
<dbReference type="Pfam" id="PF00293">
    <property type="entry name" value="NUDIX"/>
    <property type="match status" value="1"/>
</dbReference>
<dbReference type="PROSITE" id="PS00893">
    <property type="entry name" value="NUDIX_BOX"/>
    <property type="match status" value="1"/>
</dbReference>
<dbReference type="PROSITE" id="PS51462">
    <property type="entry name" value="NUDIX"/>
    <property type="match status" value="1"/>
</dbReference>